<feature type="transmembrane region" description="Helical" evidence="1">
    <location>
        <begin position="192"/>
        <end position="213"/>
    </location>
</feature>
<dbReference type="GO" id="GO:0016020">
    <property type="term" value="C:membrane"/>
    <property type="evidence" value="ECO:0007669"/>
    <property type="project" value="TreeGrafter"/>
</dbReference>
<dbReference type="Proteomes" id="UP000095039">
    <property type="component" value="Unassembled WGS sequence"/>
</dbReference>
<evidence type="ECO:0000313" key="4">
    <source>
        <dbReference type="EMBL" id="OEE59088.1"/>
    </source>
</evidence>
<dbReference type="EMBL" id="AJWN02000090">
    <property type="protein sequence ID" value="OEE59088.1"/>
    <property type="molecule type" value="Genomic_DNA"/>
</dbReference>
<keyword evidence="1" id="KW-1133">Transmembrane helix</keyword>
<evidence type="ECO:0000259" key="3">
    <source>
        <dbReference type="Pfam" id="PF19040"/>
    </source>
</evidence>
<dbReference type="Pfam" id="PF19040">
    <property type="entry name" value="SGNH"/>
    <property type="match status" value="1"/>
</dbReference>
<gene>
    <name evidence="4" type="ORF">A1OK_03505</name>
</gene>
<comment type="caution">
    <text evidence="4">The sequence shown here is derived from an EMBL/GenBank/DDBJ whole genome shotgun (WGS) entry which is preliminary data.</text>
</comment>
<feature type="transmembrane region" description="Helical" evidence="1">
    <location>
        <begin position="34"/>
        <end position="54"/>
    </location>
</feature>
<dbReference type="GO" id="GO:0016747">
    <property type="term" value="F:acyltransferase activity, transferring groups other than amino-acyl groups"/>
    <property type="evidence" value="ECO:0007669"/>
    <property type="project" value="InterPro"/>
</dbReference>
<dbReference type="PANTHER" id="PTHR23028">
    <property type="entry name" value="ACETYLTRANSFERASE"/>
    <property type="match status" value="1"/>
</dbReference>
<keyword evidence="4" id="KW-0012">Acyltransferase</keyword>
<keyword evidence="4" id="KW-0808">Transferase</keyword>
<keyword evidence="1" id="KW-0472">Membrane</keyword>
<evidence type="ECO:0000256" key="1">
    <source>
        <dbReference type="SAM" id="Phobius"/>
    </source>
</evidence>
<organism evidence="4 5">
    <name type="scientific">Enterovibrio norvegicus FF-454</name>
    <dbReference type="NCBI Taxonomy" id="1185651"/>
    <lineage>
        <taxon>Bacteria</taxon>
        <taxon>Pseudomonadati</taxon>
        <taxon>Pseudomonadota</taxon>
        <taxon>Gammaproteobacteria</taxon>
        <taxon>Vibrionales</taxon>
        <taxon>Vibrionaceae</taxon>
        <taxon>Enterovibrio</taxon>
    </lineage>
</organism>
<protein>
    <submittedName>
        <fullName evidence="4">Acyltransferase</fullName>
    </submittedName>
</protein>
<proteinExistence type="predicted"/>
<keyword evidence="5" id="KW-1185">Reference proteome</keyword>
<dbReference type="PANTHER" id="PTHR23028:SF53">
    <property type="entry name" value="ACYL_TRANSF_3 DOMAIN-CONTAINING PROTEIN"/>
    <property type="match status" value="1"/>
</dbReference>
<feature type="transmembrane region" description="Helical" evidence="1">
    <location>
        <begin position="281"/>
        <end position="299"/>
    </location>
</feature>
<dbReference type="InterPro" id="IPR002656">
    <property type="entry name" value="Acyl_transf_3_dom"/>
</dbReference>
<feature type="domain" description="SGNH" evidence="3">
    <location>
        <begin position="417"/>
        <end position="655"/>
    </location>
</feature>
<feature type="transmembrane region" description="Helical" evidence="1">
    <location>
        <begin position="350"/>
        <end position="368"/>
    </location>
</feature>
<feature type="transmembrane region" description="Helical" evidence="1">
    <location>
        <begin position="319"/>
        <end position="338"/>
    </location>
</feature>
<feature type="transmembrane region" description="Helical" evidence="1">
    <location>
        <begin position="75"/>
        <end position="94"/>
    </location>
</feature>
<keyword evidence="1" id="KW-0812">Transmembrane</keyword>
<sequence length="674" mass="76453">MTNIKYRPDVDGLRAIAVLLVIIFHFNKEILPGGFIGVDVFFVISGFIITSVIYPQMKSGTFSFLSFYERRVKRILPLFYVVAVLSLAFAYFLFSPNDFSSFSDSLRYSSVFISNVYFEKNTGYFAPSSETMPLLNIWSLSVEEQFYFIWPIVLLLSSRYISGKLAMKLLITSLALMIGYSQYLALSEPSEAYFLIQSRAFEMLIGASLALALHQLKKRNIFYSSLVYICAGFIGMFLVVLSLLTIDKNDVFPGINAAVVCLGAALIIFSGEERKAPVTKILSMPALVYLGKLSYSLYLFHWPVQAFYRYYQEAFGVKGFVICSVLTFLLSYASFKLIENPARHLTVERKYVFIGYFLVPILLFVFVAKNIEKNDGYPSRFSKESMALYYDSVSKIEANNEVRKQLMGYEPFRPMLLGDQSVSKPTAFLWGDSHAEHFQSFVDQLGKKYQFGALYAGQGGCPPIAAGGRVRFGELEEHCYKTNEQALKTILDSDVEFVFLGGRWAVYTQTTLAENEAGRHIFLGDESDRSESLENNRRVFDKGLEQTIDLLVKNGKTPIVFGQVPSFPFKPSNCLVKRANYRWAAKDNCDAEYEPFKQRYSYASNLLLDLQKNYPEMLIIDIPSLACNGEKCVSSLDERPLYSDNNHINAVGAKAFYETYMRSDASEELKQKLS</sequence>
<dbReference type="RefSeq" id="WP_016961325.1">
    <property type="nucleotide sequence ID" value="NZ_AJWN02000090.1"/>
</dbReference>
<accession>A0A1E5C0P3</accession>
<feature type="transmembrane region" description="Helical" evidence="1">
    <location>
        <begin position="169"/>
        <end position="186"/>
    </location>
</feature>
<dbReference type="GO" id="GO:0009103">
    <property type="term" value="P:lipopolysaccharide biosynthetic process"/>
    <property type="evidence" value="ECO:0007669"/>
    <property type="project" value="TreeGrafter"/>
</dbReference>
<evidence type="ECO:0000259" key="2">
    <source>
        <dbReference type="Pfam" id="PF01757"/>
    </source>
</evidence>
<evidence type="ECO:0000313" key="5">
    <source>
        <dbReference type="Proteomes" id="UP000095039"/>
    </source>
</evidence>
<dbReference type="InterPro" id="IPR043968">
    <property type="entry name" value="SGNH"/>
</dbReference>
<dbReference type="AlphaFoldDB" id="A0A1E5C0P3"/>
<dbReference type="InterPro" id="IPR050879">
    <property type="entry name" value="Acyltransferase_3"/>
</dbReference>
<name>A0A1E5C0P3_9GAMM</name>
<feature type="transmembrane region" description="Helical" evidence="1">
    <location>
        <begin position="12"/>
        <end position="28"/>
    </location>
</feature>
<reference evidence="4 5" key="1">
    <citation type="journal article" date="2012" name="Science">
        <title>Ecological populations of bacteria act as socially cohesive units of antibiotic production and resistance.</title>
        <authorList>
            <person name="Cordero O.X."/>
            <person name="Wildschutte H."/>
            <person name="Kirkup B."/>
            <person name="Proehl S."/>
            <person name="Ngo L."/>
            <person name="Hussain F."/>
            <person name="Le Roux F."/>
            <person name="Mincer T."/>
            <person name="Polz M.F."/>
        </authorList>
    </citation>
    <scope>NUCLEOTIDE SEQUENCE [LARGE SCALE GENOMIC DNA]</scope>
    <source>
        <strain evidence="4 5">FF-454</strain>
    </source>
</reference>
<feature type="transmembrane region" description="Helical" evidence="1">
    <location>
        <begin position="145"/>
        <end position="162"/>
    </location>
</feature>
<dbReference type="Pfam" id="PF01757">
    <property type="entry name" value="Acyl_transf_3"/>
    <property type="match status" value="1"/>
</dbReference>
<feature type="domain" description="Acyltransferase 3" evidence="2">
    <location>
        <begin position="9"/>
        <end position="333"/>
    </location>
</feature>
<feature type="transmembrane region" description="Helical" evidence="1">
    <location>
        <begin position="225"/>
        <end position="245"/>
    </location>
</feature>
<feature type="transmembrane region" description="Helical" evidence="1">
    <location>
        <begin position="251"/>
        <end position="269"/>
    </location>
</feature>